<reference evidence="16 17" key="1">
    <citation type="submission" date="2015-07" db="EMBL/GenBank/DDBJ databases">
        <title>The genome of Habropoda laboriosa.</title>
        <authorList>
            <person name="Pan H."/>
            <person name="Kapheim K."/>
        </authorList>
    </citation>
    <scope>NUCLEOTIDE SEQUENCE [LARGE SCALE GENOMIC DNA]</scope>
    <source>
        <strain evidence="16">0110345459</strain>
    </source>
</reference>
<dbReference type="InterPro" id="IPR001128">
    <property type="entry name" value="Cyt_P450"/>
</dbReference>
<dbReference type="InterPro" id="IPR002401">
    <property type="entry name" value="Cyt_P450_E_grp-I"/>
</dbReference>
<dbReference type="GO" id="GO:0004497">
    <property type="term" value="F:monooxygenase activity"/>
    <property type="evidence" value="ECO:0007669"/>
    <property type="project" value="UniProtKB-KW"/>
</dbReference>
<evidence type="ECO:0000256" key="6">
    <source>
        <dbReference type="ARBA" id="ARBA00022723"/>
    </source>
</evidence>
<dbReference type="GO" id="GO:0020037">
    <property type="term" value="F:heme binding"/>
    <property type="evidence" value="ECO:0007669"/>
    <property type="project" value="InterPro"/>
</dbReference>
<keyword evidence="15" id="KW-1133">Transmembrane helix</keyword>
<name>A0A0L7QTY4_9HYME</name>
<comment type="subcellular location">
    <subcellularLocation>
        <location evidence="3">Endoplasmic reticulum membrane</location>
        <topology evidence="3">Peripheral membrane protein</topology>
    </subcellularLocation>
    <subcellularLocation>
        <location evidence="2">Microsome membrane</location>
        <topology evidence="2">Peripheral membrane protein</topology>
    </subcellularLocation>
</comment>
<dbReference type="OrthoDB" id="2789670at2759"/>
<dbReference type="CDD" id="cd11056">
    <property type="entry name" value="CYP6-like"/>
    <property type="match status" value="1"/>
</dbReference>
<keyword evidence="17" id="KW-1185">Reference proteome</keyword>
<dbReference type="PROSITE" id="PS00086">
    <property type="entry name" value="CYTOCHROME_P450"/>
    <property type="match status" value="1"/>
</dbReference>
<dbReference type="PANTHER" id="PTHR24292">
    <property type="entry name" value="CYTOCHROME P450"/>
    <property type="match status" value="1"/>
</dbReference>
<evidence type="ECO:0000256" key="13">
    <source>
        <dbReference type="PIRSR" id="PIRSR602401-1"/>
    </source>
</evidence>
<evidence type="ECO:0000313" key="16">
    <source>
        <dbReference type="EMBL" id="KOC62019.1"/>
    </source>
</evidence>
<keyword evidence="11 14" id="KW-0503">Monooxygenase</keyword>
<feature type="binding site" description="axial binding residue" evidence="13">
    <location>
        <position position="444"/>
    </location>
    <ligand>
        <name>heme</name>
        <dbReference type="ChEBI" id="CHEBI:30413"/>
    </ligand>
    <ligandPart>
        <name>Fe</name>
        <dbReference type="ChEBI" id="CHEBI:18248"/>
    </ligandPart>
</feature>
<dbReference type="EMBL" id="KQ414740">
    <property type="protein sequence ID" value="KOC62019.1"/>
    <property type="molecule type" value="Genomic_DNA"/>
</dbReference>
<dbReference type="GO" id="GO:0016705">
    <property type="term" value="F:oxidoreductase activity, acting on paired donors, with incorporation or reduction of molecular oxygen"/>
    <property type="evidence" value="ECO:0007669"/>
    <property type="project" value="InterPro"/>
</dbReference>
<keyword evidence="12 15" id="KW-0472">Membrane</keyword>
<comment type="cofactor">
    <cofactor evidence="1 13">
        <name>heme</name>
        <dbReference type="ChEBI" id="CHEBI:30413"/>
    </cofactor>
</comment>
<keyword evidence="10 13" id="KW-0408">Iron</keyword>
<evidence type="ECO:0000256" key="3">
    <source>
        <dbReference type="ARBA" id="ARBA00004406"/>
    </source>
</evidence>
<dbReference type="InterPro" id="IPR017972">
    <property type="entry name" value="Cyt_P450_CS"/>
</dbReference>
<evidence type="ECO:0000256" key="7">
    <source>
        <dbReference type="ARBA" id="ARBA00022824"/>
    </source>
</evidence>
<dbReference type="Gene3D" id="1.10.630.10">
    <property type="entry name" value="Cytochrome P450"/>
    <property type="match status" value="1"/>
</dbReference>
<organism evidence="16 17">
    <name type="scientific">Habropoda laboriosa</name>
    <dbReference type="NCBI Taxonomy" id="597456"/>
    <lineage>
        <taxon>Eukaryota</taxon>
        <taxon>Metazoa</taxon>
        <taxon>Ecdysozoa</taxon>
        <taxon>Arthropoda</taxon>
        <taxon>Hexapoda</taxon>
        <taxon>Insecta</taxon>
        <taxon>Pterygota</taxon>
        <taxon>Neoptera</taxon>
        <taxon>Endopterygota</taxon>
        <taxon>Hymenoptera</taxon>
        <taxon>Apocrita</taxon>
        <taxon>Aculeata</taxon>
        <taxon>Apoidea</taxon>
        <taxon>Anthophila</taxon>
        <taxon>Apidae</taxon>
        <taxon>Habropoda</taxon>
    </lineage>
</organism>
<dbReference type="GO" id="GO:0005506">
    <property type="term" value="F:iron ion binding"/>
    <property type="evidence" value="ECO:0007669"/>
    <property type="project" value="InterPro"/>
</dbReference>
<keyword evidence="8" id="KW-0492">Microsome</keyword>
<sequence length="502" mass="58656">MSWSIFEIVGYFAAILVLLYYYAASKLEFWEKRGVKGPKPILFFGNFKDVLLGRCSTTQVFEKAYYEFKSEQMIGVFGGHEPFLILKDPDLIKDVLIKDFSKFVNRNLQPVREVDPLSEHLFRLDAEKWKPLRSRLSPVFTSGKLKEMFHLLLECSDHFEKYVDRLVAKGEPIECREISAKFTTDVIGSCAFGIEINALSDEDSEFRAMGRRVFQPNWKSIIRDRLIEYPILFRIFGRFVIDHELIHFFQRITKEQIDYRIENNFCRYDFIDTLVDLKKHPEKLGLKEVDDVYLTAQAFVFFAAGFETSSITITNTLYELALNQSIQDKVRAEIKDVLEETDGKITYDCIRKMKYLDACFQETLRKYPVVLWLARKSTASYTFSGTKVSIPKGQQVFLPVYTIQNDPDIFPNPTVYDPERFNEENIKTRHPMYFLPFGDGPRNCIGARFAKNQSKVALIKILSKFKVEECEKTCKKYEINHKTLFILQPTHGIYVKMTKLEE</sequence>
<evidence type="ECO:0000256" key="11">
    <source>
        <dbReference type="ARBA" id="ARBA00023033"/>
    </source>
</evidence>
<comment type="similarity">
    <text evidence="4 14">Belongs to the cytochrome P450 family.</text>
</comment>
<evidence type="ECO:0000256" key="4">
    <source>
        <dbReference type="ARBA" id="ARBA00010617"/>
    </source>
</evidence>
<dbReference type="AlphaFoldDB" id="A0A0L7QTY4"/>
<keyword evidence="5 13" id="KW-0349">Heme</keyword>
<dbReference type="PANTHER" id="PTHR24292:SF45">
    <property type="entry name" value="CYTOCHROME P450 6G1-RELATED"/>
    <property type="match status" value="1"/>
</dbReference>
<keyword evidence="6 13" id="KW-0479">Metal-binding</keyword>
<dbReference type="Proteomes" id="UP000053825">
    <property type="component" value="Unassembled WGS sequence"/>
</dbReference>
<evidence type="ECO:0000256" key="14">
    <source>
        <dbReference type="RuleBase" id="RU000461"/>
    </source>
</evidence>
<feature type="transmembrane region" description="Helical" evidence="15">
    <location>
        <begin position="6"/>
        <end position="23"/>
    </location>
</feature>
<dbReference type="InterPro" id="IPR050476">
    <property type="entry name" value="Insect_CytP450_Detox"/>
</dbReference>
<evidence type="ECO:0000256" key="8">
    <source>
        <dbReference type="ARBA" id="ARBA00022848"/>
    </source>
</evidence>
<dbReference type="Pfam" id="PF00067">
    <property type="entry name" value="p450"/>
    <property type="match status" value="1"/>
</dbReference>
<dbReference type="SUPFAM" id="SSF48264">
    <property type="entry name" value="Cytochrome P450"/>
    <property type="match status" value="1"/>
</dbReference>
<protein>
    <submittedName>
        <fullName evidence="16">Cytochrome P450 6B1</fullName>
    </submittedName>
</protein>
<proteinExistence type="inferred from homology"/>
<keyword evidence="7" id="KW-0256">Endoplasmic reticulum</keyword>
<evidence type="ECO:0000256" key="9">
    <source>
        <dbReference type="ARBA" id="ARBA00023002"/>
    </source>
</evidence>
<dbReference type="InterPro" id="IPR036396">
    <property type="entry name" value="Cyt_P450_sf"/>
</dbReference>
<evidence type="ECO:0000256" key="2">
    <source>
        <dbReference type="ARBA" id="ARBA00004174"/>
    </source>
</evidence>
<dbReference type="GO" id="GO:0005789">
    <property type="term" value="C:endoplasmic reticulum membrane"/>
    <property type="evidence" value="ECO:0007669"/>
    <property type="project" value="UniProtKB-SubCell"/>
</dbReference>
<dbReference type="PRINTS" id="PR00385">
    <property type="entry name" value="P450"/>
</dbReference>
<evidence type="ECO:0000256" key="5">
    <source>
        <dbReference type="ARBA" id="ARBA00022617"/>
    </source>
</evidence>
<dbReference type="FunFam" id="1.10.630.10:FF:000042">
    <property type="entry name" value="Cytochrome P450"/>
    <property type="match status" value="1"/>
</dbReference>
<dbReference type="PRINTS" id="PR00463">
    <property type="entry name" value="EP450I"/>
</dbReference>
<evidence type="ECO:0000256" key="15">
    <source>
        <dbReference type="SAM" id="Phobius"/>
    </source>
</evidence>
<gene>
    <name evidence="16" type="ORF">WH47_01811</name>
</gene>
<evidence type="ECO:0000256" key="12">
    <source>
        <dbReference type="ARBA" id="ARBA00023136"/>
    </source>
</evidence>
<evidence type="ECO:0000256" key="1">
    <source>
        <dbReference type="ARBA" id="ARBA00001971"/>
    </source>
</evidence>
<evidence type="ECO:0000313" key="17">
    <source>
        <dbReference type="Proteomes" id="UP000053825"/>
    </source>
</evidence>
<evidence type="ECO:0000256" key="10">
    <source>
        <dbReference type="ARBA" id="ARBA00023004"/>
    </source>
</evidence>
<keyword evidence="15" id="KW-0812">Transmembrane</keyword>
<accession>A0A0L7QTY4</accession>
<keyword evidence="9 14" id="KW-0560">Oxidoreductase</keyword>
<dbReference type="STRING" id="597456.A0A0L7QTY4"/>